<protein>
    <submittedName>
        <fullName evidence="2">Uncharacterized protein</fullName>
    </submittedName>
</protein>
<dbReference type="AlphaFoldDB" id="A0A3A4B1P9"/>
<feature type="region of interest" description="Disordered" evidence="1">
    <location>
        <begin position="1"/>
        <end position="23"/>
    </location>
</feature>
<feature type="compositionally biased region" description="Gly residues" evidence="1">
    <location>
        <begin position="9"/>
        <end position="21"/>
    </location>
</feature>
<organism evidence="2 3">
    <name type="scientific">Bailinhaonella thermotolerans</name>
    <dbReference type="NCBI Taxonomy" id="1070861"/>
    <lineage>
        <taxon>Bacteria</taxon>
        <taxon>Bacillati</taxon>
        <taxon>Actinomycetota</taxon>
        <taxon>Actinomycetes</taxon>
        <taxon>Streptosporangiales</taxon>
        <taxon>Streptosporangiaceae</taxon>
        <taxon>Bailinhaonella</taxon>
    </lineage>
</organism>
<evidence type="ECO:0000313" key="2">
    <source>
        <dbReference type="EMBL" id="RJL31330.1"/>
    </source>
</evidence>
<dbReference type="EMBL" id="QZEY01000007">
    <property type="protein sequence ID" value="RJL31330.1"/>
    <property type="molecule type" value="Genomic_DNA"/>
</dbReference>
<accession>A0A3A4B1P9</accession>
<dbReference type="Proteomes" id="UP000265768">
    <property type="component" value="Unassembled WGS sequence"/>
</dbReference>
<gene>
    <name evidence="2" type="ORF">D5H75_19990</name>
</gene>
<feature type="compositionally biased region" description="Basic and acidic residues" evidence="1">
    <location>
        <begin position="41"/>
        <end position="58"/>
    </location>
</feature>
<evidence type="ECO:0000313" key="3">
    <source>
        <dbReference type="Proteomes" id="UP000265768"/>
    </source>
</evidence>
<comment type="caution">
    <text evidence="2">The sequence shown here is derived from an EMBL/GenBank/DDBJ whole genome shotgun (WGS) entry which is preliminary data.</text>
</comment>
<name>A0A3A4B1P9_9ACTN</name>
<feature type="region of interest" description="Disordered" evidence="1">
    <location>
        <begin position="39"/>
        <end position="75"/>
    </location>
</feature>
<reference evidence="2 3" key="1">
    <citation type="submission" date="2018-09" db="EMBL/GenBank/DDBJ databases">
        <title>YIM 75507 draft genome.</title>
        <authorList>
            <person name="Tang S."/>
            <person name="Feng Y."/>
        </authorList>
    </citation>
    <scope>NUCLEOTIDE SEQUENCE [LARGE SCALE GENOMIC DNA]</scope>
    <source>
        <strain evidence="2 3">YIM 75507</strain>
    </source>
</reference>
<sequence>MTPASPGAGTTGSGGEGGGGHARAADEVLGALFGALFGMRPGDHAEPAGHSAERRSVDKSPMNAILWTAGGRGTA</sequence>
<proteinExistence type="predicted"/>
<evidence type="ECO:0000256" key="1">
    <source>
        <dbReference type="SAM" id="MobiDB-lite"/>
    </source>
</evidence>
<keyword evidence="3" id="KW-1185">Reference proteome</keyword>